<evidence type="ECO:0000256" key="1">
    <source>
        <dbReference type="SAM" id="MobiDB-lite"/>
    </source>
</evidence>
<gene>
    <name evidence="3" type="ORF">TsFJ059_009492</name>
</gene>
<reference evidence="3 4" key="1">
    <citation type="submission" date="2021-08" db="EMBL/GenBank/DDBJ databases">
        <title>The highly contiguous genome resource for Trichoderma semiorbis FJ059, a fungal antagonistic to plant pathogens.</title>
        <authorList>
            <person name="Liu T."/>
        </authorList>
    </citation>
    <scope>NUCLEOTIDE SEQUENCE [LARGE SCALE GENOMIC DNA]</scope>
    <source>
        <strain evidence="3 4">FJ059</strain>
    </source>
</reference>
<organism evidence="3 4">
    <name type="scientific">Trichoderma semiorbis</name>
    <dbReference type="NCBI Taxonomy" id="1491008"/>
    <lineage>
        <taxon>Eukaryota</taxon>
        <taxon>Fungi</taxon>
        <taxon>Dikarya</taxon>
        <taxon>Ascomycota</taxon>
        <taxon>Pezizomycotina</taxon>
        <taxon>Sordariomycetes</taxon>
        <taxon>Hypocreomycetidae</taxon>
        <taxon>Hypocreales</taxon>
        <taxon>Hypocreaceae</taxon>
        <taxon>Trichoderma</taxon>
    </lineage>
</organism>
<evidence type="ECO:0000313" key="4">
    <source>
        <dbReference type="Proteomes" id="UP000826573"/>
    </source>
</evidence>
<dbReference type="PANTHER" id="PTHR35186:SF4">
    <property type="entry name" value="PRION-INHIBITION AND PROPAGATION HELO DOMAIN-CONTAINING PROTEIN"/>
    <property type="match status" value="1"/>
</dbReference>
<dbReference type="Proteomes" id="UP000826573">
    <property type="component" value="Unassembled WGS sequence"/>
</dbReference>
<proteinExistence type="predicted"/>
<feature type="domain" description="DUF7580" evidence="2">
    <location>
        <begin position="22"/>
        <end position="356"/>
    </location>
</feature>
<name>A0A9P8HLQ2_9HYPO</name>
<sequence>MMDNGHDDGGSVPANYNSGSKSQLVDFSKDLFNALELHIKCDPREPTGENDHLSQAWHPTRVCLIGEEHDFPSMSLLISPMQMAHWQEFHLTIEEEDSTFVEENATHQPAFCNLVDTPRYARVEIGFNPSNGRLQERKAEFLESEPGSGRGESLADVLREFQLLPKDKIILAYTVAQAYHHFYDSDLMRIKWTSEKIWFMPPTEENGEIFLRPYLIFPFGTRDDPEEDFVDDARLVHQHPRILAIGTLLLEIGLSKPFQSIPQRNRISQANCDHKIADNWLKNLKEVEWDGLKDKSIFDKAIQYCIREGKMLVDRQNKLGPVGKATDSSAKTLLDKQEGILARRKKFYKNVVRPLKYLAETGFGHKIGNTLSIRRKPKTDSLSTELPNQLPELEASFHSGRPVRPEK</sequence>
<dbReference type="PANTHER" id="PTHR35186">
    <property type="entry name" value="ANK_REP_REGION DOMAIN-CONTAINING PROTEIN"/>
    <property type="match status" value="1"/>
</dbReference>
<dbReference type="InterPro" id="IPR056002">
    <property type="entry name" value="DUF7580"/>
</dbReference>
<protein>
    <recommendedName>
        <fullName evidence="2">DUF7580 domain-containing protein</fullName>
    </recommendedName>
</protein>
<keyword evidence="4" id="KW-1185">Reference proteome</keyword>
<evidence type="ECO:0000313" key="3">
    <source>
        <dbReference type="EMBL" id="KAH0526125.1"/>
    </source>
</evidence>
<dbReference type="Pfam" id="PF24476">
    <property type="entry name" value="DUF7580"/>
    <property type="match status" value="1"/>
</dbReference>
<comment type="caution">
    <text evidence="3">The sequence shown here is derived from an EMBL/GenBank/DDBJ whole genome shotgun (WGS) entry which is preliminary data.</text>
</comment>
<dbReference type="EMBL" id="JAIMJC010000004">
    <property type="protein sequence ID" value="KAH0526125.1"/>
    <property type="molecule type" value="Genomic_DNA"/>
</dbReference>
<dbReference type="AlphaFoldDB" id="A0A9P8HLQ2"/>
<accession>A0A9P8HLQ2</accession>
<feature type="region of interest" description="Disordered" evidence="1">
    <location>
        <begin position="376"/>
        <end position="407"/>
    </location>
</feature>
<evidence type="ECO:0000259" key="2">
    <source>
        <dbReference type="Pfam" id="PF24476"/>
    </source>
</evidence>